<dbReference type="Gene3D" id="3.90.550.10">
    <property type="entry name" value="Spore Coat Polysaccharide Biosynthesis Protein SpsA, Chain A"/>
    <property type="match status" value="1"/>
</dbReference>
<evidence type="ECO:0000313" key="7">
    <source>
        <dbReference type="EMBL" id="APO80681.1"/>
    </source>
</evidence>
<dbReference type="AlphaFoldDB" id="A0A1L5PKJ5"/>
<evidence type="ECO:0000256" key="4">
    <source>
        <dbReference type="ARBA" id="ARBA00022679"/>
    </source>
</evidence>
<keyword evidence="2" id="KW-0472">Membrane</keyword>
<evidence type="ECO:0000259" key="6">
    <source>
        <dbReference type="Pfam" id="PF02709"/>
    </source>
</evidence>
<dbReference type="EMBL" id="CP018743">
    <property type="protein sequence ID" value="APO80681.1"/>
    <property type="molecule type" value="Genomic_DNA"/>
</dbReference>
<evidence type="ECO:0000256" key="2">
    <source>
        <dbReference type="ARBA" id="ARBA00022519"/>
    </source>
</evidence>
<dbReference type="Pfam" id="PF00535">
    <property type="entry name" value="Glycos_transf_2"/>
    <property type="match status" value="1"/>
</dbReference>
<keyword evidence="2" id="KW-1003">Cell membrane</keyword>
<proteinExistence type="inferred from homology"/>
<dbReference type="Proteomes" id="UP000185146">
    <property type="component" value="Chromosome"/>
</dbReference>
<feature type="domain" description="Galactosyltransferase C-terminal" evidence="6">
    <location>
        <begin position="166"/>
        <end position="216"/>
    </location>
</feature>
<keyword evidence="3" id="KW-0328">Glycosyltransferase</keyword>
<gene>
    <name evidence="7" type="ORF">BL240_03905</name>
</gene>
<keyword evidence="2" id="KW-0997">Cell inner membrane</keyword>
<evidence type="ECO:0000256" key="3">
    <source>
        <dbReference type="ARBA" id="ARBA00022676"/>
    </source>
</evidence>
<name>A0A1L5PKJ5_PSEPU</name>
<accession>A0A1L5PKJ5</accession>
<reference evidence="7 8" key="1">
    <citation type="submission" date="2016-12" db="EMBL/GenBank/DDBJ databases">
        <title>Draft Genome Sequence of Mercury Resistant Pseudomonas DRA525.</title>
        <authorList>
            <person name="Drace K.M."/>
        </authorList>
    </citation>
    <scope>NUCLEOTIDE SEQUENCE [LARGE SCALE GENOMIC DNA]</scope>
    <source>
        <strain evidence="7 8">DRA525</strain>
    </source>
</reference>
<dbReference type="InterPro" id="IPR001173">
    <property type="entry name" value="Glyco_trans_2-like"/>
</dbReference>
<dbReference type="Pfam" id="PF02709">
    <property type="entry name" value="Glyco_transf_7C"/>
    <property type="match status" value="1"/>
</dbReference>
<dbReference type="InterPro" id="IPR027791">
    <property type="entry name" value="Galactosyl_T_C"/>
</dbReference>
<evidence type="ECO:0000256" key="1">
    <source>
        <dbReference type="ARBA" id="ARBA00006739"/>
    </source>
</evidence>
<dbReference type="GO" id="GO:0016757">
    <property type="term" value="F:glycosyltransferase activity"/>
    <property type="evidence" value="ECO:0007669"/>
    <property type="project" value="UniProtKB-KW"/>
</dbReference>
<evidence type="ECO:0000259" key="5">
    <source>
        <dbReference type="Pfam" id="PF00535"/>
    </source>
</evidence>
<dbReference type="InterPro" id="IPR029044">
    <property type="entry name" value="Nucleotide-diphossugar_trans"/>
</dbReference>
<dbReference type="RefSeq" id="WP_075044066.1">
    <property type="nucleotide sequence ID" value="NZ_CP018743.1"/>
</dbReference>
<dbReference type="PANTHER" id="PTHR43179:SF12">
    <property type="entry name" value="GALACTOFURANOSYLTRANSFERASE GLFT2"/>
    <property type="match status" value="1"/>
</dbReference>
<dbReference type="CDD" id="cd04186">
    <property type="entry name" value="GT_2_like_c"/>
    <property type="match status" value="1"/>
</dbReference>
<keyword evidence="4 7" id="KW-0808">Transferase</keyword>
<sequence>MSVDVVVVNWNSGKQIRECINSLEAEVAKGIANVVVVDNGSTDGSEQGLGRDGVRVICAGTNLGFGRACNLGSKEGNAPYILFLNPDAVVYPGTLEYVISYMDGPERSRVGVCGVQLEEVDGHVARSCTRLPTTMSFIAHALGLSRINPAMGFFMADWAHDSDRSVDHVIGAFYLIRRELFERLGGFDERFFVYLEDLDLSKRVKEQGYSIEFISSVKAFHRGGGTSNQVKARRLFYSLRSRILYAFKHLGRTSGLAVMMTTILLEPLLRLVSAAIKRNGVVETISAYRMLYVWLYQWLSKGATD</sequence>
<evidence type="ECO:0000313" key="8">
    <source>
        <dbReference type="Proteomes" id="UP000185146"/>
    </source>
</evidence>
<dbReference type="PANTHER" id="PTHR43179">
    <property type="entry name" value="RHAMNOSYLTRANSFERASE WBBL"/>
    <property type="match status" value="1"/>
</dbReference>
<comment type="similarity">
    <text evidence="1">Belongs to the glycosyltransferase 2 family.</text>
</comment>
<organism evidence="7 8">
    <name type="scientific">Pseudomonas putida</name>
    <name type="common">Arthrobacter siderocapsulatus</name>
    <dbReference type="NCBI Taxonomy" id="303"/>
    <lineage>
        <taxon>Bacteria</taxon>
        <taxon>Pseudomonadati</taxon>
        <taxon>Pseudomonadota</taxon>
        <taxon>Gammaproteobacteria</taxon>
        <taxon>Pseudomonadales</taxon>
        <taxon>Pseudomonadaceae</taxon>
        <taxon>Pseudomonas</taxon>
    </lineage>
</organism>
<dbReference type="SUPFAM" id="SSF53448">
    <property type="entry name" value="Nucleotide-diphospho-sugar transferases"/>
    <property type="match status" value="1"/>
</dbReference>
<feature type="domain" description="Glycosyltransferase 2-like" evidence="5">
    <location>
        <begin position="5"/>
        <end position="115"/>
    </location>
</feature>
<protein>
    <submittedName>
        <fullName evidence="7">Glycosyl transferase</fullName>
    </submittedName>
</protein>